<dbReference type="Gene3D" id="3.10.450.50">
    <property type="match status" value="1"/>
</dbReference>
<dbReference type="Pfam" id="PF13474">
    <property type="entry name" value="SnoaL_3"/>
    <property type="match status" value="1"/>
</dbReference>
<accession>A0ABR8LSW7</accession>
<keyword evidence="3" id="KW-1185">Reference proteome</keyword>
<sequence>MKRLPYYLLCFILFFSCKIRQGHVDVVSIKEDINSNLEAWHKAAAEANFEAYFNLMTDDGVFIGTDATENWQNEQFKAFSKPYFDKGKAWSFTTLSRNIYVYDNQKLAWFDELLDTQMEICRGSGVIQKVGNQWKVKHYVLSIAIPNNDVDAVTNLKKESDSILKLKLLKKH</sequence>
<comment type="caution">
    <text evidence="2">The sequence shown here is derived from an EMBL/GenBank/DDBJ whole genome shotgun (WGS) entry which is preliminary data.</text>
</comment>
<feature type="domain" description="SnoaL-like" evidence="1">
    <location>
        <begin position="33"/>
        <end position="146"/>
    </location>
</feature>
<protein>
    <submittedName>
        <fullName evidence="2">Nuclear transport factor 2 family protein</fullName>
    </submittedName>
</protein>
<evidence type="ECO:0000313" key="2">
    <source>
        <dbReference type="EMBL" id="MBD3863286.1"/>
    </source>
</evidence>
<dbReference type="PROSITE" id="PS51257">
    <property type="entry name" value="PROKAR_LIPOPROTEIN"/>
    <property type="match status" value="1"/>
</dbReference>
<dbReference type="EMBL" id="JACXXH010000003">
    <property type="protein sequence ID" value="MBD3863286.1"/>
    <property type="molecule type" value="Genomic_DNA"/>
</dbReference>
<proteinExistence type="predicted"/>
<dbReference type="InterPro" id="IPR037401">
    <property type="entry name" value="SnoaL-like"/>
</dbReference>
<dbReference type="Proteomes" id="UP000627521">
    <property type="component" value="Unassembled WGS sequence"/>
</dbReference>
<organism evidence="2 3">
    <name type="scientific">Olleya marilimosa</name>
    <dbReference type="NCBI Taxonomy" id="272164"/>
    <lineage>
        <taxon>Bacteria</taxon>
        <taxon>Pseudomonadati</taxon>
        <taxon>Bacteroidota</taxon>
        <taxon>Flavobacteriia</taxon>
        <taxon>Flavobacteriales</taxon>
        <taxon>Flavobacteriaceae</taxon>
    </lineage>
</organism>
<reference evidence="2 3" key="1">
    <citation type="submission" date="2020-09" db="EMBL/GenBank/DDBJ databases">
        <title>Bacillus nautilus sp. nov., Chryseoglobus crepusculi sp. nov, and Psychrobacter noctis sp. nov., isolated from deep-sea sponges from the equatorial Atlantic.</title>
        <authorList>
            <person name="Stennett H.L."/>
            <person name="Williams S.E."/>
        </authorList>
    </citation>
    <scope>NUCLEOTIDE SEQUENCE [LARGE SCALE GENOMIC DNA]</scope>
    <source>
        <strain evidence="2 3">28M-24</strain>
    </source>
</reference>
<name>A0ABR8LSW7_9FLAO</name>
<gene>
    <name evidence="2" type="ORF">IEG06_07465</name>
</gene>
<dbReference type="InterPro" id="IPR032710">
    <property type="entry name" value="NTF2-like_dom_sf"/>
</dbReference>
<dbReference type="RefSeq" id="WP_191099625.1">
    <property type="nucleotide sequence ID" value="NZ_JACXXF010000003.1"/>
</dbReference>
<evidence type="ECO:0000313" key="3">
    <source>
        <dbReference type="Proteomes" id="UP000627521"/>
    </source>
</evidence>
<evidence type="ECO:0000259" key="1">
    <source>
        <dbReference type="Pfam" id="PF13474"/>
    </source>
</evidence>
<dbReference type="SUPFAM" id="SSF54427">
    <property type="entry name" value="NTF2-like"/>
    <property type="match status" value="1"/>
</dbReference>